<sequence length="584" mass="63716">MELEVLSVQGAKPDQVVSIRAGSQRKQAAISSLGQGTPFRLAGSNGFNPFRIDILQQVGSTRLALKPGEGTYSIDLKGAGLDGGNVNVAFAVRMKGNDGSLPPKRQAFTDQRDDMKEEDRRFASQAAQAKEYLESHELLPFVRALLQTVIRDRPSDPYNFIADQFRLAASAVIKPCQPQAESNDGAAFSEPLLKNVIPFEAQPAVFAPANTKAEHNLPIFAQRAPPIEESIEHPEPAEPVDVESLRLQVRDALGQAVEDGRLQKFMEEAASQPFAAKAEPLVVQRKSPPPAPKAKILPEAWGGKTVTAMEAQMELGEARLARMPVSIEENAVEEAQGPLDAMSVGSHEDDLKLAKAHATGLPESFDFQALNVEEARQKREETTTMDSGEAPKQREEAQVTDLPVSPTTEEAPQQPEETAISVANKELLRQINLHQEAPQQPEETTISVASRKEHPVVDAAQVTDLPVSPTTEETQPKEDTRAIDSEANDLPVSPTEEVLLPERLERLRQKAQEALLQGAQSGELWSLLQRHAAQKAQSELLEAGEQVAFKAPSSSFSPRWSKSDARMRLPSFQGGDYAILDTFG</sequence>
<dbReference type="EMBL" id="CAMXCT020001422">
    <property type="protein sequence ID" value="CAL1143316.1"/>
    <property type="molecule type" value="Genomic_DNA"/>
</dbReference>
<evidence type="ECO:0000313" key="4">
    <source>
        <dbReference type="Proteomes" id="UP001152797"/>
    </source>
</evidence>
<dbReference type="AlphaFoldDB" id="A0A9P1CEG6"/>
<evidence type="ECO:0000256" key="1">
    <source>
        <dbReference type="SAM" id="MobiDB-lite"/>
    </source>
</evidence>
<dbReference type="EMBL" id="CAMXCT030001422">
    <property type="protein sequence ID" value="CAL4777253.1"/>
    <property type="molecule type" value="Genomic_DNA"/>
</dbReference>
<feature type="compositionally biased region" description="Low complexity" evidence="1">
    <location>
        <begin position="406"/>
        <end position="416"/>
    </location>
</feature>
<keyword evidence="4" id="KW-1185">Reference proteome</keyword>
<evidence type="ECO:0000313" key="2">
    <source>
        <dbReference type="EMBL" id="CAI3989941.1"/>
    </source>
</evidence>
<evidence type="ECO:0000313" key="3">
    <source>
        <dbReference type="EMBL" id="CAL4777253.1"/>
    </source>
</evidence>
<dbReference type="Proteomes" id="UP001152797">
    <property type="component" value="Unassembled WGS sequence"/>
</dbReference>
<feature type="region of interest" description="Disordered" evidence="1">
    <location>
        <begin position="434"/>
        <end position="461"/>
    </location>
</feature>
<dbReference type="OrthoDB" id="427565at2759"/>
<feature type="compositionally biased region" description="Polar residues" evidence="1">
    <location>
        <begin position="437"/>
        <end position="448"/>
    </location>
</feature>
<gene>
    <name evidence="2" type="ORF">C1SCF055_LOCUS16968</name>
</gene>
<organism evidence="2">
    <name type="scientific">Cladocopium goreaui</name>
    <dbReference type="NCBI Taxonomy" id="2562237"/>
    <lineage>
        <taxon>Eukaryota</taxon>
        <taxon>Sar</taxon>
        <taxon>Alveolata</taxon>
        <taxon>Dinophyceae</taxon>
        <taxon>Suessiales</taxon>
        <taxon>Symbiodiniaceae</taxon>
        <taxon>Cladocopium</taxon>
    </lineage>
</organism>
<dbReference type="CDD" id="cd22961">
    <property type="entry name" value="DD_TEX55-like"/>
    <property type="match status" value="1"/>
</dbReference>
<feature type="region of interest" description="Disordered" evidence="1">
    <location>
        <begin position="377"/>
        <end position="416"/>
    </location>
</feature>
<dbReference type="EMBL" id="CAMXCT010001422">
    <property type="protein sequence ID" value="CAI3989941.1"/>
    <property type="molecule type" value="Genomic_DNA"/>
</dbReference>
<proteinExistence type="predicted"/>
<reference evidence="2" key="1">
    <citation type="submission" date="2022-10" db="EMBL/GenBank/DDBJ databases">
        <authorList>
            <person name="Chen Y."/>
            <person name="Dougan E. K."/>
            <person name="Chan C."/>
            <person name="Rhodes N."/>
            <person name="Thang M."/>
        </authorList>
    </citation>
    <scope>NUCLEOTIDE SEQUENCE</scope>
</reference>
<protein>
    <submittedName>
        <fullName evidence="2">Uncharacterized protein</fullName>
    </submittedName>
</protein>
<name>A0A9P1CEG6_9DINO</name>
<accession>A0A9P1CEG6</accession>
<comment type="caution">
    <text evidence="2">The sequence shown here is derived from an EMBL/GenBank/DDBJ whole genome shotgun (WGS) entry which is preliminary data.</text>
</comment>
<reference evidence="3 4" key="2">
    <citation type="submission" date="2024-05" db="EMBL/GenBank/DDBJ databases">
        <authorList>
            <person name="Chen Y."/>
            <person name="Shah S."/>
            <person name="Dougan E. K."/>
            <person name="Thang M."/>
            <person name="Chan C."/>
        </authorList>
    </citation>
    <scope>NUCLEOTIDE SEQUENCE [LARGE SCALE GENOMIC DNA]</scope>
</reference>